<dbReference type="Proteomes" id="UP000606921">
    <property type="component" value="Unassembled WGS sequence"/>
</dbReference>
<evidence type="ECO:0000313" key="3">
    <source>
        <dbReference type="Proteomes" id="UP000606921"/>
    </source>
</evidence>
<dbReference type="Pfam" id="PF01814">
    <property type="entry name" value="Hemerythrin"/>
    <property type="match status" value="1"/>
</dbReference>
<name>A0ABM8PC73_9HYPH</name>
<keyword evidence="3" id="KW-1185">Reference proteome</keyword>
<comment type="caution">
    <text evidence="2">The sequence shown here is derived from an EMBL/GenBank/DDBJ whole genome shotgun (WGS) entry which is preliminary data.</text>
</comment>
<proteinExistence type="predicted"/>
<evidence type="ECO:0000259" key="1">
    <source>
        <dbReference type="Pfam" id="PF01814"/>
    </source>
</evidence>
<feature type="domain" description="Hemerythrin-like" evidence="1">
    <location>
        <begin position="25"/>
        <end position="155"/>
    </location>
</feature>
<reference evidence="2 3" key="1">
    <citation type="submission" date="2020-11" db="EMBL/GenBank/DDBJ databases">
        <authorList>
            <person name="Lassalle F."/>
        </authorList>
    </citation>
    <scope>NUCLEOTIDE SEQUENCE [LARGE SCALE GENOMIC DNA]</scope>
    <source>
        <strain evidence="2 3">JC140</strain>
    </source>
</reference>
<sequence>MNERPENQRPILVARAAFVPDEEMVAWLASAHAEQLALCDELEEIADSLPANVNKQKCIYAAKALMPMIQALHRYEETVLFPRVQQRNGADSQGETLSRLRYEHLEDEGYAEELTETLLKLGSDDPVNVEAVGYMLRGFFEGMRRHIAFERTHLLKDFVN</sequence>
<evidence type="ECO:0000313" key="2">
    <source>
        <dbReference type="EMBL" id="CAD7022939.1"/>
    </source>
</evidence>
<accession>A0ABM8PC73</accession>
<dbReference type="Gene3D" id="1.20.120.520">
    <property type="entry name" value="nmb1532 protein domain like"/>
    <property type="match status" value="1"/>
</dbReference>
<protein>
    <submittedName>
        <fullName evidence="2">Hemerythrin domain-containing protein</fullName>
    </submittedName>
</protein>
<gene>
    <name evidence="2" type="ORF">REJC140_00040</name>
</gene>
<dbReference type="EMBL" id="CABFWF030000001">
    <property type="protein sequence ID" value="CAD7022939.1"/>
    <property type="molecule type" value="Genomic_DNA"/>
</dbReference>
<dbReference type="InterPro" id="IPR012312">
    <property type="entry name" value="Hemerythrin-like"/>
</dbReference>
<dbReference type="RefSeq" id="WP_235988426.1">
    <property type="nucleotide sequence ID" value="NZ_CABFWF030000001.1"/>
</dbReference>
<organism evidence="2 3">
    <name type="scientific">Pseudorhizobium endolithicum</name>
    <dbReference type="NCBI Taxonomy" id="1191678"/>
    <lineage>
        <taxon>Bacteria</taxon>
        <taxon>Pseudomonadati</taxon>
        <taxon>Pseudomonadota</taxon>
        <taxon>Alphaproteobacteria</taxon>
        <taxon>Hyphomicrobiales</taxon>
        <taxon>Rhizobiaceae</taxon>
        <taxon>Rhizobium/Agrobacterium group</taxon>
        <taxon>Pseudorhizobium</taxon>
    </lineage>
</organism>